<sequence length="400" mass="42450">MTSAYIIDILRTPIGKYAGTLASVRPDDLAAHVIRKLLERNPAIDPKQIEDVIFGAANQAGEDNRNVARMALLLAGLPVEVGGVTVNRLCASGLQAIMDAGRAALAGDGELFIAGGVESMSRAPYVMAKPGEAFARKPEMFDTTLGWRFLNDQLAALYYPYSMGETAENVAATWKISREAQDEFAFQSQKKYAAAHENGKFKDELVGVTIQKSKDEFFLFEKDEHPRLTTAQKLATLKPAFKDGGTVTAGNSSGINDGAAACLVASEATVKRLHLAPMARVVSMAVAGVDPAYMGVGPVPAVQKALKRAGLSIKDIGLVELNEAFASQSLACIGDLEIDPEKVNVNGGAIALGHPLGCSGVRISATLLHEMRKRAVRYGIATMCIGVGQGAAVIYENIKS</sequence>
<dbReference type="SUPFAM" id="SSF53901">
    <property type="entry name" value="Thiolase-like"/>
    <property type="match status" value="2"/>
</dbReference>
<dbReference type="PANTHER" id="PTHR43853">
    <property type="entry name" value="3-KETOACYL-COA THIOLASE, PEROXISOMAL"/>
    <property type="match status" value="1"/>
</dbReference>
<dbReference type="OrthoDB" id="9764892at2"/>
<keyword evidence="10" id="KW-1185">Reference proteome</keyword>
<evidence type="ECO:0000256" key="4">
    <source>
        <dbReference type="ARBA" id="ARBA00024073"/>
    </source>
</evidence>
<dbReference type="CDD" id="cd00751">
    <property type="entry name" value="thiolase"/>
    <property type="match status" value="1"/>
</dbReference>
<accession>A0A385SPA1</accession>
<dbReference type="InterPro" id="IPR020613">
    <property type="entry name" value="Thiolase_CS"/>
</dbReference>
<evidence type="ECO:0000313" key="9">
    <source>
        <dbReference type="EMBL" id="AYB30798.1"/>
    </source>
</evidence>
<evidence type="ECO:0000256" key="1">
    <source>
        <dbReference type="ARBA" id="ARBA00010982"/>
    </source>
</evidence>
<evidence type="ECO:0000256" key="3">
    <source>
        <dbReference type="ARBA" id="ARBA00023315"/>
    </source>
</evidence>
<dbReference type="InterPro" id="IPR002155">
    <property type="entry name" value="Thiolase"/>
</dbReference>
<reference evidence="10" key="1">
    <citation type="submission" date="2018-09" db="EMBL/GenBank/DDBJ databases">
        <title>Chryseolinea sp. KIS68-18 isolated from soil.</title>
        <authorList>
            <person name="Weon H.-Y."/>
            <person name="Kwon S.-W."/>
            <person name="Lee S.A."/>
        </authorList>
    </citation>
    <scope>NUCLEOTIDE SEQUENCE [LARGE SCALE GENOMIC DNA]</scope>
    <source>
        <strain evidence="10">KIS68-18</strain>
    </source>
</reference>
<dbReference type="GO" id="GO:0010124">
    <property type="term" value="P:phenylacetate catabolic process"/>
    <property type="evidence" value="ECO:0007669"/>
    <property type="project" value="TreeGrafter"/>
</dbReference>
<feature type="active site" description="Proton acceptor" evidence="5">
    <location>
        <position position="354"/>
    </location>
</feature>
<comment type="similarity">
    <text evidence="1 6">Belongs to the thiolase-like superfamily. Thiolase family.</text>
</comment>
<dbReference type="KEGG" id="chk:D4L85_09500"/>
<evidence type="ECO:0000256" key="5">
    <source>
        <dbReference type="PIRSR" id="PIRSR000429-1"/>
    </source>
</evidence>
<dbReference type="InterPro" id="IPR020617">
    <property type="entry name" value="Thiolase_C"/>
</dbReference>
<feature type="active site" description="Proton acceptor" evidence="5">
    <location>
        <position position="384"/>
    </location>
</feature>
<dbReference type="PANTHER" id="PTHR43853:SF2">
    <property type="entry name" value="3-OXOADIPYL-COA_3-OXO-5,6-DEHYDROSUBERYL-COA THIOLASE"/>
    <property type="match status" value="1"/>
</dbReference>
<dbReference type="EC" id="2.3.1.16" evidence="4"/>
<dbReference type="FunFam" id="3.40.47.10:FF:000010">
    <property type="entry name" value="Acetyl-CoA acetyltransferase (Thiolase)"/>
    <property type="match status" value="1"/>
</dbReference>
<dbReference type="InterPro" id="IPR020616">
    <property type="entry name" value="Thiolase_N"/>
</dbReference>
<dbReference type="Pfam" id="PF02803">
    <property type="entry name" value="Thiolase_C"/>
    <property type="match status" value="1"/>
</dbReference>
<gene>
    <name evidence="9" type="ORF">D4L85_09500</name>
</gene>
<protein>
    <recommendedName>
        <fullName evidence="4">acetyl-CoA C-acyltransferase</fullName>
        <ecNumber evidence="4">2.3.1.16</ecNumber>
    </recommendedName>
</protein>
<dbReference type="GO" id="GO:0005737">
    <property type="term" value="C:cytoplasm"/>
    <property type="evidence" value="ECO:0007669"/>
    <property type="project" value="UniProtKB-ARBA"/>
</dbReference>
<keyword evidence="3 6" id="KW-0012">Acyltransferase</keyword>
<dbReference type="PROSITE" id="PS00099">
    <property type="entry name" value="THIOLASE_3"/>
    <property type="match status" value="1"/>
</dbReference>
<dbReference type="EMBL" id="CP032382">
    <property type="protein sequence ID" value="AYB30798.1"/>
    <property type="molecule type" value="Genomic_DNA"/>
</dbReference>
<dbReference type="NCBIfam" id="TIGR01930">
    <property type="entry name" value="AcCoA-C-Actrans"/>
    <property type="match status" value="1"/>
</dbReference>
<feature type="domain" description="Thiolase C-terminal" evidence="8">
    <location>
        <begin position="276"/>
        <end position="396"/>
    </location>
</feature>
<feature type="domain" description="Thiolase N-terminal" evidence="7">
    <location>
        <begin position="5"/>
        <end position="267"/>
    </location>
</feature>
<proteinExistence type="inferred from homology"/>
<dbReference type="Proteomes" id="UP000266183">
    <property type="component" value="Chromosome"/>
</dbReference>
<dbReference type="AlphaFoldDB" id="A0A385SPA1"/>
<dbReference type="GO" id="GO:0003988">
    <property type="term" value="F:acetyl-CoA C-acyltransferase activity"/>
    <property type="evidence" value="ECO:0007669"/>
    <property type="project" value="UniProtKB-EC"/>
</dbReference>
<evidence type="ECO:0000256" key="6">
    <source>
        <dbReference type="RuleBase" id="RU003557"/>
    </source>
</evidence>
<dbReference type="InterPro" id="IPR016039">
    <property type="entry name" value="Thiolase-like"/>
</dbReference>
<dbReference type="InterPro" id="IPR050215">
    <property type="entry name" value="Thiolase-like_sf_Thiolase"/>
</dbReference>
<name>A0A385SPA1_9BACT</name>
<dbReference type="Pfam" id="PF00108">
    <property type="entry name" value="Thiolase_N"/>
    <property type="match status" value="1"/>
</dbReference>
<dbReference type="PROSITE" id="PS00737">
    <property type="entry name" value="THIOLASE_2"/>
    <property type="match status" value="1"/>
</dbReference>
<dbReference type="Gene3D" id="3.40.47.10">
    <property type="match status" value="1"/>
</dbReference>
<organism evidence="9 10">
    <name type="scientific">Chryseolinea soli</name>
    <dbReference type="NCBI Taxonomy" id="2321403"/>
    <lineage>
        <taxon>Bacteria</taxon>
        <taxon>Pseudomonadati</taxon>
        <taxon>Bacteroidota</taxon>
        <taxon>Cytophagia</taxon>
        <taxon>Cytophagales</taxon>
        <taxon>Fulvivirgaceae</taxon>
        <taxon>Chryseolinea</taxon>
    </lineage>
</organism>
<dbReference type="RefSeq" id="WP_119754099.1">
    <property type="nucleotide sequence ID" value="NZ_CP032382.1"/>
</dbReference>
<evidence type="ECO:0000256" key="2">
    <source>
        <dbReference type="ARBA" id="ARBA00022679"/>
    </source>
</evidence>
<evidence type="ECO:0000259" key="7">
    <source>
        <dbReference type="Pfam" id="PF00108"/>
    </source>
</evidence>
<dbReference type="PIRSF" id="PIRSF000429">
    <property type="entry name" value="Ac-CoA_Ac_transf"/>
    <property type="match status" value="1"/>
</dbReference>
<dbReference type="GO" id="GO:0006635">
    <property type="term" value="P:fatty acid beta-oxidation"/>
    <property type="evidence" value="ECO:0007669"/>
    <property type="project" value="TreeGrafter"/>
</dbReference>
<dbReference type="InterPro" id="IPR020610">
    <property type="entry name" value="Thiolase_AS"/>
</dbReference>
<feature type="active site" description="Acyl-thioester intermediate" evidence="5">
    <location>
        <position position="90"/>
    </location>
</feature>
<keyword evidence="2 6" id="KW-0808">Transferase</keyword>
<evidence type="ECO:0000259" key="8">
    <source>
        <dbReference type="Pfam" id="PF02803"/>
    </source>
</evidence>
<evidence type="ECO:0000313" key="10">
    <source>
        <dbReference type="Proteomes" id="UP000266183"/>
    </source>
</evidence>